<dbReference type="Proteomes" id="UP000091820">
    <property type="component" value="Unassembled WGS sequence"/>
</dbReference>
<reference evidence="2" key="2">
    <citation type="submission" date="2020-05" db="UniProtKB">
        <authorList>
            <consortium name="EnsemblMetazoa"/>
        </authorList>
    </citation>
    <scope>IDENTIFICATION</scope>
    <source>
        <strain evidence="2">IAEA</strain>
    </source>
</reference>
<organism evidence="2 3">
    <name type="scientific">Glossina brevipalpis</name>
    <dbReference type="NCBI Taxonomy" id="37001"/>
    <lineage>
        <taxon>Eukaryota</taxon>
        <taxon>Metazoa</taxon>
        <taxon>Ecdysozoa</taxon>
        <taxon>Arthropoda</taxon>
        <taxon>Hexapoda</taxon>
        <taxon>Insecta</taxon>
        <taxon>Pterygota</taxon>
        <taxon>Neoptera</taxon>
        <taxon>Endopterygota</taxon>
        <taxon>Diptera</taxon>
        <taxon>Brachycera</taxon>
        <taxon>Muscomorpha</taxon>
        <taxon>Hippoboscoidea</taxon>
        <taxon>Glossinidae</taxon>
        <taxon>Glossina</taxon>
    </lineage>
</organism>
<proteinExistence type="predicted"/>
<evidence type="ECO:0000313" key="2">
    <source>
        <dbReference type="EnsemblMetazoa" id="GBRI009468-PA"/>
    </source>
</evidence>
<sequence>MTTKTTRCKGGYISNVITISVLLWYLPVVPKLLDSFCGQRTATTLGDMRVLLYRLYEVSLRVVLPTLNRFSLCPKISHQTEDQNLDHIAKLRNDDASCTWSIDLKD</sequence>
<keyword evidence="1" id="KW-0812">Transmembrane</keyword>
<dbReference type="EnsemblMetazoa" id="GBRI009468-RA">
    <property type="protein sequence ID" value="GBRI009468-PA"/>
    <property type="gene ID" value="GBRI009468"/>
</dbReference>
<name>A0A1A9W7X5_9MUSC</name>
<reference evidence="3" key="1">
    <citation type="submission" date="2014-03" db="EMBL/GenBank/DDBJ databases">
        <authorList>
            <person name="Aksoy S."/>
            <person name="Warren W."/>
            <person name="Wilson R.K."/>
        </authorList>
    </citation>
    <scope>NUCLEOTIDE SEQUENCE [LARGE SCALE GENOMIC DNA]</scope>
    <source>
        <strain evidence="3">IAEA</strain>
    </source>
</reference>
<dbReference type="AlphaFoldDB" id="A0A1A9W7X5"/>
<keyword evidence="3" id="KW-1185">Reference proteome</keyword>
<protein>
    <submittedName>
        <fullName evidence="2">Uncharacterized protein</fullName>
    </submittedName>
</protein>
<evidence type="ECO:0000256" key="1">
    <source>
        <dbReference type="SAM" id="Phobius"/>
    </source>
</evidence>
<feature type="transmembrane region" description="Helical" evidence="1">
    <location>
        <begin position="12"/>
        <end position="33"/>
    </location>
</feature>
<accession>A0A1A9W7X5</accession>
<keyword evidence="1" id="KW-1133">Transmembrane helix</keyword>
<dbReference type="VEuPathDB" id="VectorBase:GBRI009468"/>
<keyword evidence="1" id="KW-0472">Membrane</keyword>
<evidence type="ECO:0000313" key="3">
    <source>
        <dbReference type="Proteomes" id="UP000091820"/>
    </source>
</evidence>